<accession>D6U1P1</accession>
<dbReference type="Pfam" id="PF01547">
    <property type="entry name" value="SBP_bac_1"/>
    <property type="match status" value="1"/>
</dbReference>
<dbReference type="OrthoDB" id="9798191at2"/>
<dbReference type="InParanoid" id="D6U1P1"/>
<dbReference type="PANTHER" id="PTHR43649">
    <property type="entry name" value="ARABINOSE-BINDING PROTEIN-RELATED"/>
    <property type="match status" value="1"/>
</dbReference>
<keyword evidence="2" id="KW-1185">Reference proteome</keyword>
<dbReference type="InterPro" id="IPR050490">
    <property type="entry name" value="Bact_solute-bd_prot1"/>
</dbReference>
<proteinExistence type="predicted"/>
<reference evidence="1 2" key="1">
    <citation type="journal article" date="2011" name="Stand. Genomic Sci.">
        <title>Non-contiguous finished genome sequence and contextual data of the filamentous soil bacterium Ktedonobacter racemifer type strain (SOSP1-21).</title>
        <authorList>
            <person name="Chang Y.J."/>
            <person name="Land M."/>
            <person name="Hauser L."/>
            <person name="Chertkov O."/>
            <person name="Del Rio T.G."/>
            <person name="Nolan M."/>
            <person name="Copeland A."/>
            <person name="Tice H."/>
            <person name="Cheng J.F."/>
            <person name="Lucas S."/>
            <person name="Han C."/>
            <person name="Goodwin L."/>
            <person name="Pitluck S."/>
            <person name="Ivanova N."/>
            <person name="Ovchinikova G."/>
            <person name="Pati A."/>
            <person name="Chen A."/>
            <person name="Palaniappan K."/>
            <person name="Mavromatis K."/>
            <person name="Liolios K."/>
            <person name="Brettin T."/>
            <person name="Fiebig A."/>
            <person name="Rohde M."/>
            <person name="Abt B."/>
            <person name="Goker M."/>
            <person name="Detter J.C."/>
            <person name="Woyke T."/>
            <person name="Bristow J."/>
            <person name="Eisen J.A."/>
            <person name="Markowitz V."/>
            <person name="Hugenholtz P."/>
            <person name="Kyrpides N.C."/>
            <person name="Klenk H.P."/>
            <person name="Lapidus A."/>
        </authorList>
    </citation>
    <scope>NUCLEOTIDE SEQUENCE [LARGE SCALE GENOMIC DNA]</scope>
    <source>
        <strain evidence="2">DSM 44963</strain>
    </source>
</reference>
<name>D6U1P1_KTERA</name>
<dbReference type="InterPro" id="IPR006311">
    <property type="entry name" value="TAT_signal"/>
</dbReference>
<dbReference type="eggNOG" id="COG1653">
    <property type="taxonomic scope" value="Bacteria"/>
</dbReference>
<gene>
    <name evidence="1" type="ORF">Krac_3523</name>
</gene>
<dbReference type="Proteomes" id="UP000004508">
    <property type="component" value="Unassembled WGS sequence"/>
</dbReference>
<evidence type="ECO:0000313" key="1">
    <source>
        <dbReference type="EMBL" id="EFH82685.1"/>
    </source>
</evidence>
<dbReference type="AlphaFoldDB" id="D6U1P1"/>
<evidence type="ECO:0000313" key="2">
    <source>
        <dbReference type="Proteomes" id="UP000004508"/>
    </source>
</evidence>
<dbReference type="InterPro" id="IPR006059">
    <property type="entry name" value="SBP"/>
</dbReference>
<dbReference type="SUPFAM" id="SSF53850">
    <property type="entry name" value="Periplasmic binding protein-like II"/>
    <property type="match status" value="1"/>
</dbReference>
<dbReference type="STRING" id="485913.Krac_3523"/>
<dbReference type="RefSeq" id="WP_007920993.1">
    <property type="nucleotide sequence ID" value="NZ_ADVG01000004.1"/>
</dbReference>
<protein>
    <submittedName>
        <fullName evidence="1">Extracellular solute-binding protein family 1</fullName>
    </submittedName>
</protein>
<organism evidence="1 2">
    <name type="scientific">Ktedonobacter racemifer DSM 44963</name>
    <dbReference type="NCBI Taxonomy" id="485913"/>
    <lineage>
        <taxon>Bacteria</taxon>
        <taxon>Bacillati</taxon>
        <taxon>Chloroflexota</taxon>
        <taxon>Ktedonobacteria</taxon>
        <taxon>Ktedonobacterales</taxon>
        <taxon>Ktedonobacteraceae</taxon>
        <taxon>Ktedonobacter</taxon>
    </lineage>
</organism>
<dbReference type="PANTHER" id="PTHR43649:SF12">
    <property type="entry name" value="DIACETYLCHITOBIOSE BINDING PROTEIN DASA"/>
    <property type="match status" value="1"/>
</dbReference>
<dbReference type="Gene3D" id="3.40.190.10">
    <property type="entry name" value="Periplasmic binding protein-like II"/>
    <property type="match status" value="2"/>
</dbReference>
<dbReference type="PROSITE" id="PS51318">
    <property type="entry name" value="TAT"/>
    <property type="match status" value="1"/>
</dbReference>
<comment type="caution">
    <text evidence="1">The sequence shown here is derived from an EMBL/GenBank/DDBJ whole genome shotgun (WGS) entry which is preliminary data.</text>
</comment>
<dbReference type="EMBL" id="ADVG01000004">
    <property type="protein sequence ID" value="EFH82685.1"/>
    <property type="molecule type" value="Genomic_DNA"/>
</dbReference>
<sequence>MSLAEIARTEMDRRLVLKLLGVGAMGAALAACGGGSSANSGPYKGKFVIMSANDPAQNQPLIKGIEAAFPGGQVVWRGLTSERFVELFTASEVAHDQIDLLDLNGQDLRRYAVGNRLLTLDDFSHKDRFVPVALKTYTVKNKLQALARGGISGFTFFYNKKLLAQVGFKQEPQTYDDLRKLALELKKIGVAPFVHAGKDIYLWPVWMFWALAQTSNNQSVDLTFKTLTGSMKFTDPEYVAALELIYSYAQDGMFIQSVNNLDSNSAVVNFTQGKAAFFYTHSSIIGTYRKGSFPNLDLDLVPPLLAVSNSSVKREMPGGTGSADAVYAKIAPERKQLALNILDLMTNDKWSKWASDQNADPASCNKNVQASADPLALKYAHSCAPIQNTYLDWYWPPEITQAFQQNIQGLVSETLKPDTAAQKIQQTMDGLRQDGYTFAN</sequence>